<feature type="transmembrane region" description="Helical" evidence="2">
    <location>
        <begin position="45"/>
        <end position="67"/>
    </location>
</feature>
<keyword evidence="2" id="KW-0812">Transmembrane</keyword>
<gene>
    <name evidence="3" type="ORF">EV670_1239</name>
</gene>
<name>A0A4Q7VW46_9BURK</name>
<proteinExistence type="predicted"/>
<evidence type="ECO:0000256" key="1">
    <source>
        <dbReference type="SAM" id="MobiDB-lite"/>
    </source>
</evidence>
<feature type="compositionally biased region" description="Low complexity" evidence="1">
    <location>
        <begin position="25"/>
        <end position="38"/>
    </location>
</feature>
<evidence type="ECO:0000313" key="3">
    <source>
        <dbReference type="EMBL" id="RZU00539.1"/>
    </source>
</evidence>
<feature type="region of interest" description="Disordered" evidence="1">
    <location>
        <begin position="1"/>
        <end position="39"/>
    </location>
</feature>
<dbReference type="AlphaFoldDB" id="A0A4Q7VW46"/>
<keyword evidence="2" id="KW-0472">Membrane</keyword>
<reference evidence="3 4" key="1">
    <citation type="submission" date="2019-02" db="EMBL/GenBank/DDBJ databases">
        <title>Genomic Encyclopedia of Type Strains, Phase IV (KMG-IV): sequencing the most valuable type-strain genomes for metagenomic binning, comparative biology and taxonomic classification.</title>
        <authorList>
            <person name="Goeker M."/>
        </authorList>
    </citation>
    <scope>NUCLEOTIDE SEQUENCE [LARGE SCALE GENOMIC DNA]</scope>
    <source>
        <strain evidence="3 4">DSM 19570</strain>
    </source>
</reference>
<dbReference type="EMBL" id="SHKP01000005">
    <property type="protein sequence ID" value="RZU00539.1"/>
    <property type="molecule type" value="Genomic_DNA"/>
</dbReference>
<comment type="caution">
    <text evidence="3">The sequence shown here is derived from an EMBL/GenBank/DDBJ whole genome shotgun (WGS) entry which is preliminary data.</text>
</comment>
<dbReference type="Proteomes" id="UP000293671">
    <property type="component" value="Unassembled WGS sequence"/>
</dbReference>
<keyword evidence="4" id="KW-1185">Reference proteome</keyword>
<evidence type="ECO:0000256" key="2">
    <source>
        <dbReference type="SAM" id="Phobius"/>
    </source>
</evidence>
<sequence length="208" mass="22159">MGRPRMMQHSPAMQRSEPAIPSSLAPKHANAAPNQAPADPRRRRLLKLGAGATAVVAIAGATGAWLWSPGWRNGHLSADGRAVFRATALAVLEGLLPTEAAALAAALDAHLTRVEATLAALPRHTQAELAQLLGLLQLAPARRWLTGLEVPWQQADLPAAHAAIKRLHTADDELRQQVFHALRDLSAASYMATPATWSQMGYPGPTDI</sequence>
<organism evidence="3 4">
    <name type="scientific">Rivibacter subsaxonicus</name>
    <dbReference type="NCBI Taxonomy" id="457575"/>
    <lineage>
        <taxon>Bacteria</taxon>
        <taxon>Pseudomonadati</taxon>
        <taxon>Pseudomonadota</taxon>
        <taxon>Betaproteobacteria</taxon>
        <taxon>Burkholderiales</taxon>
        <taxon>Rivibacter</taxon>
    </lineage>
</organism>
<keyword evidence="2" id="KW-1133">Transmembrane helix</keyword>
<protein>
    <recommendedName>
        <fullName evidence="5">TAT (Twin-arginine translocation) pathway-exported protein</fullName>
    </recommendedName>
</protein>
<accession>A0A4Q7VW46</accession>
<evidence type="ECO:0008006" key="5">
    <source>
        <dbReference type="Google" id="ProtNLM"/>
    </source>
</evidence>
<evidence type="ECO:0000313" key="4">
    <source>
        <dbReference type="Proteomes" id="UP000293671"/>
    </source>
</evidence>